<reference evidence="13" key="1">
    <citation type="submission" date="2025-08" db="UniProtKB">
        <authorList>
            <consortium name="RefSeq"/>
        </authorList>
    </citation>
    <scope>IDENTIFICATION</scope>
</reference>
<evidence type="ECO:0000256" key="2">
    <source>
        <dbReference type="ARBA" id="ARBA00009597"/>
    </source>
</evidence>
<keyword evidence="3" id="KW-0813">Transport</keyword>
<sequence>MLSASRFLLRRSLPLGDAVSRRGMAKPGFFKQVYENLRQDIDKNKEMKESLKKFKEEAARLEQSDALQKARRKFRTIEEESSSKISENLSKFKDQLGETMEKSKIGEEVSKTAEAAKKTISDFAQKSDEILSKSETLKAVSQSIERPQVYQAPSVLLKRSDLSAHHKDMVFEANTEAQGVELHKDSRWTQGWESFKNSNPYVNKIMDMRTQFEESENPMVRASRAVTSKISDLFGGLFEATEMSQVHTEICKVDPTFNMENFKKNCETLFIPTILESIIRPDLPVLRDWTYEGVFNVLAAPLKAGLERKVKFASRVLDIENVDVAMGKMMEQGPVLIITFQSQQIMCIKDSKGFVLEGDPEKIQRVHHVWCLCRDPSELNPLAAWRVIDLSMQATEQLI</sequence>
<dbReference type="KEGG" id="goe:100900241"/>
<comment type="similarity">
    <text evidence="2">Belongs to the Tim44 family.</text>
</comment>
<keyword evidence="9" id="KW-0472">Membrane</keyword>
<dbReference type="SMART" id="SM00978">
    <property type="entry name" value="Tim44"/>
    <property type="match status" value="1"/>
</dbReference>
<proteinExistence type="inferred from homology"/>
<keyword evidence="4" id="KW-0999">Mitochondrion inner membrane</keyword>
<gene>
    <name evidence="13" type="primary">LOC100900241</name>
</gene>
<dbReference type="GO" id="GO:0030150">
    <property type="term" value="P:protein import into mitochondrial matrix"/>
    <property type="evidence" value="ECO:0007669"/>
    <property type="project" value="InterPro"/>
</dbReference>
<dbReference type="RefSeq" id="XP_018497408.1">
    <property type="nucleotide sequence ID" value="XM_018641892.1"/>
</dbReference>
<evidence type="ECO:0000256" key="3">
    <source>
        <dbReference type="ARBA" id="ARBA00022448"/>
    </source>
</evidence>
<dbReference type="AlphaFoldDB" id="A0AAJ7L6P6"/>
<evidence type="ECO:0000313" key="12">
    <source>
        <dbReference type="Proteomes" id="UP000694867"/>
    </source>
</evidence>
<evidence type="ECO:0000256" key="1">
    <source>
        <dbReference type="ARBA" id="ARBA00004273"/>
    </source>
</evidence>
<keyword evidence="6" id="KW-0809">Transit peptide</keyword>
<dbReference type="GO" id="GO:0005743">
    <property type="term" value="C:mitochondrial inner membrane"/>
    <property type="evidence" value="ECO:0007669"/>
    <property type="project" value="UniProtKB-SubCell"/>
</dbReference>
<evidence type="ECO:0000256" key="7">
    <source>
        <dbReference type="ARBA" id="ARBA00023010"/>
    </source>
</evidence>
<dbReference type="PANTHER" id="PTHR10721">
    <property type="entry name" value="MITOCHONDRIAL IMPORT INNER MEMBRANE TRANSLOCASE SUBUNIT TIM44"/>
    <property type="match status" value="1"/>
</dbReference>
<feature type="coiled-coil region" evidence="10">
    <location>
        <begin position="37"/>
        <end position="80"/>
    </location>
</feature>
<evidence type="ECO:0000313" key="13">
    <source>
        <dbReference type="RefSeq" id="XP_018497408.1"/>
    </source>
</evidence>
<dbReference type="GeneID" id="100900241"/>
<protein>
    <submittedName>
        <fullName evidence="13">Mitochondrial import inner membrane translocase subunit TIM44</fullName>
    </submittedName>
</protein>
<dbReference type="InterPro" id="IPR017303">
    <property type="entry name" value="Tim44"/>
</dbReference>
<dbReference type="PIRSF" id="PIRSF037871">
    <property type="entry name" value="TIM44"/>
    <property type="match status" value="1"/>
</dbReference>
<dbReference type="InterPro" id="IPR039544">
    <property type="entry name" value="Tim44-like"/>
</dbReference>
<keyword evidence="5" id="KW-0653">Protein transport</keyword>
<keyword evidence="8" id="KW-0496">Mitochondrion</keyword>
<name>A0AAJ7L6P6_9ACAR</name>
<evidence type="ECO:0000256" key="4">
    <source>
        <dbReference type="ARBA" id="ARBA00022792"/>
    </source>
</evidence>
<keyword evidence="7" id="KW-0811">Translocation</keyword>
<evidence type="ECO:0000256" key="9">
    <source>
        <dbReference type="ARBA" id="ARBA00023136"/>
    </source>
</evidence>
<evidence type="ECO:0000256" key="8">
    <source>
        <dbReference type="ARBA" id="ARBA00023128"/>
    </source>
</evidence>
<keyword evidence="10" id="KW-0175">Coiled coil</keyword>
<dbReference type="GO" id="GO:0051087">
    <property type="term" value="F:protein-folding chaperone binding"/>
    <property type="evidence" value="ECO:0007669"/>
    <property type="project" value="InterPro"/>
</dbReference>
<feature type="domain" description="Tim44-like" evidence="11">
    <location>
        <begin position="243"/>
        <end position="392"/>
    </location>
</feature>
<evidence type="ECO:0000256" key="10">
    <source>
        <dbReference type="SAM" id="Coils"/>
    </source>
</evidence>
<dbReference type="Pfam" id="PF04280">
    <property type="entry name" value="Tim44"/>
    <property type="match status" value="1"/>
</dbReference>
<dbReference type="Gene3D" id="3.10.450.240">
    <property type="match status" value="1"/>
</dbReference>
<dbReference type="SUPFAM" id="SSF54427">
    <property type="entry name" value="NTF2-like"/>
    <property type="match status" value="1"/>
</dbReference>
<organism evidence="12 13">
    <name type="scientific">Galendromus occidentalis</name>
    <name type="common">western predatory mite</name>
    <dbReference type="NCBI Taxonomy" id="34638"/>
    <lineage>
        <taxon>Eukaryota</taxon>
        <taxon>Metazoa</taxon>
        <taxon>Ecdysozoa</taxon>
        <taxon>Arthropoda</taxon>
        <taxon>Chelicerata</taxon>
        <taxon>Arachnida</taxon>
        <taxon>Acari</taxon>
        <taxon>Parasitiformes</taxon>
        <taxon>Mesostigmata</taxon>
        <taxon>Gamasina</taxon>
        <taxon>Phytoseioidea</taxon>
        <taxon>Phytoseiidae</taxon>
        <taxon>Typhlodrominae</taxon>
        <taxon>Galendromus</taxon>
    </lineage>
</organism>
<dbReference type="InterPro" id="IPR032710">
    <property type="entry name" value="NTF2-like_dom_sf"/>
</dbReference>
<keyword evidence="12" id="KW-1185">Reference proteome</keyword>
<comment type="subcellular location">
    <subcellularLocation>
        <location evidence="1">Mitochondrion inner membrane</location>
    </subcellularLocation>
</comment>
<evidence type="ECO:0000259" key="11">
    <source>
        <dbReference type="SMART" id="SM00978"/>
    </source>
</evidence>
<accession>A0AAJ7L6P6</accession>
<evidence type="ECO:0000256" key="6">
    <source>
        <dbReference type="ARBA" id="ARBA00022946"/>
    </source>
</evidence>
<dbReference type="Proteomes" id="UP000694867">
    <property type="component" value="Unplaced"/>
</dbReference>
<dbReference type="PANTHER" id="PTHR10721:SF1">
    <property type="entry name" value="MITOCHONDRIAL IMPORT INNER MEMBRANE TRANSLOCASE SUBUNIT TIM44"/>
    <property type="match status" value="1"/>
</dbReference>
<dbReference type="InterPro" id="IPR007379">
    <property type="entry name" value="Tim44-like_dom"/>
</dbReference>
<evidence type="ECO:0000256" key="5">
    <source>
        <dbReference type="ARBA" id="ARBA00022927"/>
    </source>
</evidence>